<reference evidence="5" key="1">
    <citation type="journal article" date="2019" name="Int. J. Syst. Evol. Microbiol.">
        <title>The Global Catalogue of Microorganisms (GCM) 10K type strain sequencing project: providing services to taxonomists for standard genome sequencing and annotation.</title>
        <authorList>
            <consortium name="The Broad Institute Genomics Platform"/>
            <consortium name="The Broad Institute Genome Sequencing Center for Infectious Disease"/>
            <person name="Wu L."/>
            <person name="Ma J."/>
        </authorList>
    </citation>
    <scope>NUCLEOTIDE SEQUENCE [LARGE SCALE GENOMIC DNA]</scope>
    <source>
        <strain evidence="5">CGMCC 4.1467</strain>
    </source>
</reference>
<evidence type="ECO:0000259" key="3">
    <source>
        <dbReference type="Pfam" id="PF05239"/>
    </source>
</evidence>
<dbReference type="SUPFAM" id="SSF50346">
    <property type="entry name" value="PRC-barrel domain"/>
    <property type="match status" value="1"/>
</dbReference>
<gene>
    <name evidence="4" type="ORF">ACFQY0_00855</name>
</gene>
<sequence>MKTKTTRQMIAACMSLALTGFAVADAQQKRSDPHTPKDEITHYVTADSIEGKEVWDFKGNKLGSVSSVLVKASGKRVLLVINADELLEKDHKVAVPLERFHVKQKEGEPDEVTYALDTTKEQLAAAPTYHTGDESTFTDRTKDRPIYDYWEVRMERMGRAMERTGDNVESATENAYDETKKAVQNAADKTMEATSNALEKAADAIDGTDEDSSVNE</sequence>
<keyword evidence="5" id="KW-1185">Reference proteome</keyword>
<evidence type="ECO:0000313" key="4">
    <source>
        <dbReference type="EMBL" id="MFC7335709.1"/>
    </source>
</evidence>
<proteinExistence type="predicted"/>
<dbReference type="PANTHER" id="PTHR36505">
    <property type="entry name" value="BLR1072 PROTEIN"/>
    <property type="match status" value="1"/>
</dbReference>
<organism evidence="4 5">
    <name type="scientific">Haloferula chungangensis</name>
    <dbReference type="NCBI Taxonomy" id="1048331"/>
    <lineage>
        <taxon>Bacteria</taxon>
        <taxon>Pseudomonadati</taxon>
        <taxon>Verrucomicrobiota</taxon>
        <taxon>Verrucomicrobiia</taxon>
        <taxon>Verrucomicrobiales</taxon>
        <taxon>Verrucomicrobiaceae</taxon>
        <taxon>Haloferula</taxon>
    </lineage>
</organism>
<feature type="chain" id="PRO_5046832754" evidence="2">
    <location>
        <begin position="25"/>
        <end position="216"/>
    </location>
</feature>
<evidence type="ECO:0000313" key="5">
    <source>
        <dbReference type="Proteomes" id="UP001596472"/>
    </source>
</evidence>
<dbReference type="PANTHER" id="PTHR36505:SF1">
    <property type="entry name" value="BLR1072 PROTEIN"/>
    <property type="match status" value="1"/>
</dbReference>
<comment type="caution">
    <text evidence="4">The sequence shown here is derived from an EMBL/GenBank/DDBJ whole genome shotgun (WGS) entry which is preliminary data.</text>
</comment>
<evidence type="ECO:0000256" key="2">
    <source>
        <dbReference type="SAM" id="SignalP"/>
    </source>
</evidence>
<feature type="compositionally biased region" description="Acidic residues" evidence="1">
    <location>
        <begin position="206"/>
        <end position="216"/>
    </location>
</feature>
<evidence type="ECO:0000256" key="1">
    <source>
        <dbReference type="SAM" id="MobiDB-lite"/>
    </source>
</evidence>
<dbReference type="Gene3D" id="2.30.30.240">
    <property type="entry name" value="PRC-barrel domain"/>
    <property type="match status" value="1"/>
</dbReference>
<dbReference type="Proteomes" id="UP001596472">
    <property type="component" value="Unassembled WGS sequence"/>
</dbReference>
<keyword evidence="2" id="KW-0732">Signal</keyword>
<dbReference type="InterPro" id="IPR027275">
    <property type="entry name" value="PRC-brl_dom"/>
</dbReference>
<dbReference type="Pfam" id="PF05239">
    <property type="entry name" value="PRC"/>
    <property type="match status" value="1"/>
</dbReference>
<accession>A0ABW2L1V4</accession>
<feature type="region of interest" description="Disordered" evidence="1">
    <location>
        <begin position="185"/>
        <end position="216"/>
    </location>
</feature>
<dbReference type="EMBL" id="JBHTBS010000001">
    <property type="protein sequence ID" value="MFC7335709.1"/>
    <property type="molecule type" value="Genomic_DNA"/>
</dbReference>
<name>A0ABW2L1V4_9BACT</name>
<dbReference type="InterPro" id="IPR011033">
    <property type="entry name" value="PRC_barrel-like_sf"/>
</dbReference>
<feature type="domain" description="PRC-barrel" evidence="3">
    <location>
        <begin position="45"/>
        <end position="102"/>
    </location>
</feature>
<dbReference type="RefSeq" id="WP_379708096.1">
    <property type="nucleotide sequence ID" value="NZ_JBHTBS010000001.1"/>
</dbReference>
<feature type="signal peptide" evidence="2">
    <location>
        <begin position="1"/>
        <end position="24"/>
    </location>
</feature>
<protein>
    <submittedName>
        <fullName evidence="4">PRC-barrel domain-containing protein</fullName>
    </submittedName>
</protein>